<dbReference type="EMBL" id="MWQN01000001">
    <property type="protein sequence ID" value="OPC81850.1"/>
    <property type="molecule type" value="Genomic_DNA"/>
</dbReference>
<feature type="transmembrane region" description="Helical" evidence="7">
    <location>
        <begin position="117"/>
        <end position="143"/>
    </location>
</feature>
<sequence length="467" mass="47935">MALRDVRTERVVESAAPREGGPRARNTAVLLAFTVVTNLADGITKIVLPVLAARATDSPALVTLVSLALSLPWLLVALHVGVLVDRVDRRGLLWLAGGLRLLAIGGLLAIVPAGEAGIVVLGLGGLVLGVAEVIALTSTAALVPVIVPRADRERANALITGAETAANEFAGPFVGGLLLAAGTGLALGATWVAYLAASLLLLLLTGRFRAVGRAGVEGEGEGGSGGPDAADAADAPATVNAQIAEGLRYLWGHRLLRTMTLILTVLFASWGAWLALMPLVAHDTMHMSAREYGVVLSALGVGGLLGAVLVGWLNRLLGHRRVMLADLIATVVMMAVPAVTTGMWAIAGAAFVGGLGGTLWSVNARLIAQNLVPEHMMGRYSGAARLLGWGAIPVGAGLIGVLAQGFGVRAAFLAFAVAAAATIPPYLRVVTDARLAPAFREPEPEAEETGAGETGSEETPTKESRTR</sequence>
<dbReference type="InterPro" id="IPR020846">
    <property type="entry name" value="MFS_dom"/>
</dbReference>
<name>A0A1T3NYX1_9ACTN</name>
<feature type="transmembrane region" description="Helical" evidence="7">
    <location>
        <begin position="383"/>
        <end position="403"/>
    </location>
</feature>
<comment type="subcellular location">
    <subcellularLocation>
        <location evidence="1">Cell membrane</location>
        <topology evidence="1">Multi-pass membrane protein</topology>
    </subcellularLocation>
</comment>
<evidence type="ECO:0000313" key="9">
    <source>
        <dbReference type="EMBL" id="OPC81850.1"/>
    </source>
</evidence>
<evidence type="ECO:0000313" key="10">
    <source>
        <dbReference type="Proteomes" id="UP000190037"/>
    </source>
</evidence>
<dbReference type="PROSITE" id="PS50850">
    <property type="entry name" value="MFS"/>
    <property type="match status" value="1"/>
</dbReference>
<dbReference type="GO" id="GO:0005886">
    <property type="term" value="C:plasma membrane"/>
    <property type="evidence" value="ECO:0007669"/>
    <property type="project" value="UniProtKB-SubCell"/>
</dbReference>
<evidence type="ECO:0000256" key="3">
    <source>
        <dbReference type="ARBA" id="ARBA00022692"/>
    </source>
</evidence>
<evidence type="ECO:0000256" key="4">
    <source>
        <dbReference type="ARBA" id="ARBA00022989"/>
    </source>
</evidence>
<feature type="transmembrane region" description="Helical" evidence="7">
    <location>
        <begin position="345"/>
        <end position="362"/>
    </location>
</feature>
<gene>
    <name evidence="9" type="ORF">B4N89_13700</name>
</gene>
<evidence type="ECO:0000256" key="6">
    <source>
        <dbReference type="SAM" id="MobiDB-lite"/>
    </source>
</evidence>
<feature type="region of interest" description="Disordered" evidence="6">
    <location>
        <begin position="1"/>
        <end position="21"/>
    </location>
</feature>
<dbReference type="AlphaFoldDB" id="A0A1T3NYX1"/>
<dbReference type="STRING" id="159449.B4N89_13700"/>
<comment type="caution">
    <text evidence="9">The sequence shown here is derived from an EMBL/GenBank/DDBJ whole genome shotgun (WGS) entry which is preliminary data.</text>
</comment>
<dbReference type="RefSeq" id="WP_078976122.1">
    <property type="nucleotide sequence ID" value="NZ_MWQN01000001.1"/>
</dbReference>
<keyword evidence="2" id="KW-1003">Cell membrane</keyword>
<proteinExistence type="predicted"/>
<feature type="compositionally biased region" description="Basic and acidic residues" evidence="6">
    <location>
        <begin position="1"/>
        <end position="12"/>
    </location>
</feature>
<evidence type="ECO:0000259" key="8">
    <source>
        <dbReference type="PROSITE" id="PS50850"/>
    </source>
</evidence>
<evidence type="ECO:0000256" key="7">
    <source>
        <dbReference type="SAM" id="Phobius"/>
    </source>
</evidence>
<feature type="transmembrane region" description="Helical" evidence="7">
    <location>
        <begin position="292"/>
        <end position="313"/>
    </location>
</feature>
<dbReference type="OrthoDB" id="145388at2"/>
<dbReference type="InterPro" id="IPR036259">
    <property type="entry name" value="MFS_trans_sf"/>
</dbReference>
<feature type="region of interest" description="Disordered" evidence="6">
    <location>
        <begin position="438"/>
        <end position="467"/>
    </location>
</feature>
<dbReference type="PANTHER" id="PTHR23513">
    <property type="entry name" value="INTEGRAL MEMBRANE EFFLUX PROTEIN-RELATED"/>
    <property type="match status" value="1"/>
</dbReference>
<evidence type="ECO:0000256" key="1">
    <source>
        <dbReference type="ARBA" id="ARBA00004651"/>
    </source>
</evidence>
<protein>
    <submittedName>
        <fullName evidence="9">MFS transporter</fullName>
    </submittedName>
</protein>
<dbReference type="Proteomes" id="UP000190037">
    <property type="component" value="Unassembled WGS sequence"/>
</dbReference>
<keyword evidence="5 7" id="KW-0472">Membrane</keyword>
<reference evidence="9 10" key="1">
    <citation type="submission" date="2017-03" db="EMBL/GenBank/DDBJ databases">
        <title>Draft genome sequence of Streptomyces scabrisporus NF3, endophyte isolated from Amphipterygium adstringens.</title>
        <authorList>
            <person name="Vazquez M."/>
            <person name="Ceapa C.D."/>
            <person name="Rodriguez Luna D."/>
            <person name="Sanchez Esquivel S."/>
        </authorList>
    </citation>
    <scope>NUCLEOTIDE SEQUENCE [LARGE SCALE GENOMIC DNA]</scope>
    <source>
        <strain evidence="9 10">NF3</strain>
    </source>
</reference>
<evidence type="ECO:0000256" key="2">
    <source>
        <dbReference type="ARBA" id="ARBA00022475"/>
    </source>
</evidence>
<dbReference type="Pfam" id="PF07690">
    <property type="entry name" value="MFS_1"/>
    <property type="match status" value="1"/>
</dbReference>
<dbReference type="SUPFAM" id="SSF103473">
    <property type="entry name" value="MFS general substrate transporter"/>
    <property type="match status" value="1"/>
</dbReference>
<evidence type="ECO:0000256" key="5">
    <source>
        <dbReference type="ARBA" id="ARBA00023136"/>
    </source>
</evidence>
<keyword evidence="3 7" id="KW-0812">Transmembrane</keyword>
<accession>A0A1T3NYX1</accession>
<feature type="transmembrane region" description="Helical" evidence="7">
    <location>
        <begin position="409"/>
        <end position="427"/>
    </location>
</feature>
<keyword evidence="4 7" id="KW-1133">Transmembrane helix</keyword>
<dbReference type="GO" id="GO:0022857">
    <property type="term" value="F:transmembrane transporter activity"/>
    <property type="evidence" value="ECO:0007669"/>
    <property type="project" value="InterPro"/>
</dbReference>
<dbReference type="PANTHER" id="PTHR23513:SF6">
    <property type="entry name" value="MAJOR FACILITATOR SUPERFAMILY ASSOCIATED DOMAIN-CONTAINING PROTEIN"/>
    <property type="match status" value="1"/>
</dbReference>
<feature type="transmembrane region" description="Helical" evidence="7">
    <location>
        <begin position="91"/>
        <end position="111"/>
    </location>
</feature>
<keyword evidence="10" id="KW-1185">Reference proteome</keyword>
<dbReference type="CDD" id="cd06173">
    <property type="entry name" value="MFS_MefA_like"/>
    <property type="match status" value="1"/>
</dbReference>
<feature type="transmembrane region" description="Helical" evidence="7">
    <location>
        <begin position="258"/>
        <end position="280"/>
    </location>
</feature>
<feature type="domain" description="Major facilitator superfamily (MFS) profile" evidence="8">
    <location>
        <begin position="26"/>
        <end position="434"/>
    </location>
</feature>
<dbReference type="Gene3D" id="1.20.1250.20">
    <property type="entry name" value="MFS general substrate transporter like domains"/>
    <property type="match status" value="1"/>
</dbReference>
<organism evidence="9 10">
    <name type="scientific">Embleya scabrispora</name>
    <dbReference type="NCBI Taxonomy" id="159449"/>
    <lineage>
        <taxon>Bacteria</taxon>
        <taxon>Bacillati</taxon>
        <taxon>Actinomycetota</taxon>
        <taxon>Actinomycetes</taxon>
        <taxon>Kitasatosporales</taxon>
        <taxon>Streptomycetaceae</taxon>
        <taxon>Embleya</taxon>
    </lineage>
</organism>
<dbReference type="InterPro" id="IPR011701">
    <property type="entry name" value="MFS"/>
</dbReference>
<feature type="transmembrane region" description="Helical" evidence="7">
    <location>
        <begin position="60"/>
        <end position="84"/>
    </location>
</feature>
<feature type="transmembrane region" description="Helical" evidence="7">
    <location>
        <begin position="28"/>
        <end position="48"/>
    </location>
</feature>